<evidence type="ECO:0000313" key="4">
    <source>
        <dbReference type="EMBL" id="TCK26386.1"/>
    </source>
</evidence>
<keyword evidence="2" id="KW-0408">Iron</keyword>
<name>A0A4V6NDJ6_PSEEN</name>
<evidence type="ECO:0000313" key="5">
    <source>
        <dbReference type="Proteomes" id="UP000295560"/>
    </source>
</evidence>
<dbReference type="Gene3D" id="1.10.630.10">
    <property type="entry name" value="Cytochrome P450"/>
    <property type="match status" value="1"/>
</dbReference>
<keyword evidence="2" id="KW-0503">Monooxygenase</keyword>
<evidence type="ECO:0000256" key="2">
    <source>
        <dbReference type="RuleBase" id="RU000461"/>
    </source>
</evidence>
<dbReference type="PANTHER" id="PTHR46696">
    <property type="entry name" value="P450, PUTATIVE (EUROFUNG)-RELATED"/>
    <property type="match status" value="1"/>
</dbReference>
<proteinExistence type="inferred from homology"/>
<dbReference type="InterPro" id="IPR036396">
    <property type="entry name" value="Cyt_P450_sf"/>
</dbReference>
<keyword evidence="2" id="KW-0479">Metal-binding</keyword>
<reference evidence="4 5" key="1">
    <citation type="submission" date="2019-03" db="EMBL/GenBank/DDBJ databases">
        <title>Sequencing the genomes of 1000 actinobacteria strains.</title>
        <authorList>
            <person name="Klenk H.-P."/>
        </authorList>
    </citation>
    <scope>NUCLEOTIDE SEQUENCE [LARGE SCALE GENOMIC DNA]</scope>
    <source>
        <strain evidence="4 5">DSM 44969</strain>
    </source>
</reference>
<feature type="region of interest" description="Disordered" evidence="3">
    <location>
        <begin position="363"/>
        <end position="384"/>
    </location>
</feature>
<dbReference type="InterPro" id="IPR017972">
    <property type="entry name" value="Cyt_P450_CS"/>
</dbReference>
<dbReference type="Pfam" id="PF00067">
    <property type="entry name" value="p450"/>
    <property type="match status" value="1"/>
</dbReference>
<comment type="caution">
    <text evidence="4">The sequence shown here is derived from an EMBL/GenBank/DDBJ whole genome shotgun (WGS) entry which is preliminary data.</text>
</comment>
<dbReference type="GO" id="GO:0004497">
    <property type="term" value="F:monooxygenase activity"/>
    <property type="evidence" value="ECO:0007669"/>
    <property type="project" value="UniProtKB-KW"/>
</dbReference>
<dbReference type="CDD" id="cd00302">
    <property type="entry name" value="cytochrome_P450"/>
    <property type="match status" value="1"/>
</dbReference>
<protein>
    <submittedName>
        <fullName evidence="4">Cytochrome P450</fullName>
    </submittedName>
</protein>
<dbReference type="RefSeq" id="WP_243653386.1">
    <property type="nucleotide sequence ID" value="NZ_SMFZ01000001.1"/>
</dbReference>
<feature type="compositionally biased region" description="Basic and acidic residues" evidence="3">
    <location>
        <begin position="367"/>
        <end position="384"/>
    </location>
</feature>
<dbReference type="AlphaFoldDB" id="A0A4V6NDJ6"/>
<dbReference type="SUPFAM" id="SSF48264">
    <property type="entry name" value="Cytochrome P450"/>
    <property type="match status" value="1"/>
</dbReference>
<dbReference type="Proteomes" id="UP000295560">
    <property type="component" value="Unassembled WGS sequence"/>
</dbReference>
<organism evidence="4 5">
    <name type="scientific">Pseudonocardia endophytica</name>
    <dbReference type="NCBI Taxonomy" id="401976"/>
    <lineage>
        <taxon>Bacteria</taxon>
        <taxon>Bacillati</taxon>
        <taxon>Actinomycetota</taxon>
        <taxon>Actinomycetes</taxon>
        <taxon>Pseudonocardiales</taxon>
        <taxon>Pseudonocardiaceae</taxon>
        <taxon>Pseudonocardia</taxon>
    </lineage>
</organism>
<dbReference type="GO" id="GO:0016705">
    <property type="term" value="F:oxidoreductase activity, acting on paired donors, with incorporation or reduction of molecular oxygen"/>
    <property type="evidence" value="ECO:0007669"/>
    <property type="project" value="InterPro"/>
</dbReference>
<keyword evidence="5" id="KW-1185">Reference proteome</keyword>
<dbReference type="InterPro" id="IPR001128">
    <property type="entry name" value="Cyt_P450"/>
</dbReference>
<dbReference type="PANTHER" id="PTHR46696:SF6">
    <property type="entry name" value="P450, PUTATIVE (EUROFUNG)-RELATED"/>
    <property type="match status" value="1"/>
</dbReference>
<dbReference type="EMBL" id="SMFZ01000001">
    <property type="protein sequence ID" value="TCK26386.1"/>
    <property type="molecule type" value="Genomic_DNA"/>
</dbReference>
<comment type="similarity">
    <text evidence="1 2">Belongs to the cytochrome P450 family.</text>
</comment>
<evidence type="ECO:0000256" key="1">
    <source>
        <dbReference type="ARBA" id="ARBA00010617"/>
    </source>
</evidence>
<gene>
    <name evidence="4" type="ORF">EV378_2220</name>
</gene>
<dbReference type="GO" id="GO:0005506">
    <property type="term" value="F:iron ion binding"/>
    <property type="evidence" value="ECO:0007669"/>
    <property type="project" value="InterPro"/>
</dbReference>
<keyword evidence="2" id="KW-0349">Heme</keyword>
<dbReference type="GO" id="GO:0020037">
    <property type="term" value="F:heme binding"/>
    <property type="evidence" value="ECO:0007669"/>
    <property type="project" value="InterPro"/>
</dbReference>
<sequence>MPVQTITVDGYAQIRDAYRCRDLRQALYDASGVVMADSLLVLHGDAHKRRRRIENRLFRRGVFREWERTIVRRTVAEALAPCRATGRAELVELGYRAISTLTATVAGVDVDIDAGDTLWRFARTFSEGATLAHTTRDPAVVRAEVGAALEEFTTLFVVPSAARRRDLLERFHAGTVADDDLPRDVLTALLRHRDELGLDDATIRRECAFYLQAGSHSSVDALVHAVDDLFAWTTRDPVRAARAWTDRAFLQRCVHESLRLHPASPVARRHAVADVVLRDGTVVPAGTDLVMDVAAANRDPSVFADPDVYDPDRTVPPGVARWGHAFGGGMHACIGTELAAGVPGPDAVLGTVTTMLAALLDAGVRPDPSEPPRRDPRSARDHFGRYPVVFDGG</sequence>
<evidence type="ECO:0000256" key="3">
    <source>
        <dbReference type="SAM" id="MobiDB-lite"/>
    </source>
</evidence>
<dbReference type="PROSITE" id="PS00086">
    <property type="entry name" value="CYTOCHROME_P450"/>
    <property type="match status" value="1"/>
</dbReference>
<keyword evidence="2" id="KW-0560">Oxidoreductase</keyword>
<accession>A0A4V6NDJ6</accession>